<keyword evidence="3" id="KW-1185">Reference proteome</keyword>
<name>A0ABY3KAN9_9SPIR</name>
<organism evidence="2 3">
    <name type="scientific">Brachyspira aalborgi</name>
    <dbReference type="NCBI Taxonomy" id="29522"/>
    <lineage>
        <taxon>Bacteria</taxon>
        <taxon>Pseudomonadati</taxon>
        <taxon>Spirochaetota</taxon>
        <taxon>Spirochaetia</taxon>
        <taxon>Brachyspirales</taxon>
        <taxon>Brachyspiraceae</taxon>
        <taxon>Brachyspira</taxon>
    </lineage>
</organism>
<sequence>MKSKQIIIMLLSFIILFAISCKNDDKTGGGVDEGLVVQNRNHPPAGRYTQSGRTNESNIHTVTHNGNGSCTISGKVYPINGSNGLDYEITVTNWLNYPNITTVQNLNYVGTSRGGEYTITKPESSISLEYFDVIYDFTTETISSISLRTASDSKHYSELNLKRIK</sequence>
<evidence type="ECO:0008006" key="4">
    <source>
        <dbReference type="Google" id="ProtNLM"/>
    </source>
</evidence>
<dbReference type="PROSITE" id="PS51257">
    <property type="entry name" value="PROKAR_LIPOPROTEIN"/>
    <property type="match status" value="1"/>
</dbReference>
<proteinExistence type="predicted"/>
<comment type="caution">
    <text evidence="2">The sequence shown here is derived from an EMBL/GenBank/DDBJ whole genome shotgun (WGS) entry which is preliminary data.</text>
</comment>
<evidence type="ECO:0000313" key="3">
    <source>
        <dbReference type="Proteomes" id="UP000322659"/>
    </source>
</evidence>
<feature type="signal peptide" evidence="1">
    <location>
        <begin position="1"/>
        <end position="23"/>
    </location>
</feature>
<reference evidence="2 3" key="1">
    <citation type="journal article" date="1992" name="Lakartidningen">
        <title>[Penicillin V and not amoxicillin is the first choice preparation in acute otitis].</title>
        <authorList>
            <person name="Kamme C."/>
            <person name="Lundgren K."/>
            <person name="Prellner K."/>
        </authorList>
    </citation>
    <scope>NUCLEOTIDE SEQUENCE [LARGE SCALE GENOMIC DNA]</scope>
    <source>
        <strain evidence="2 3">PC5099IV</strain>
    </source>
</reference>
<dbReference type="RefSeq" id="WP_147748366.1">
    <property type="nucleotide sequence ID" value="NZ_SAXZ01000009.1"/>
</dbReference>
<keyword evidence="1" id="KW-0732">Signal</keyword>
<dbReference type="Proteomes" id="UP000322659">
    <property type="component" value="Unassembled WGS sequence"/>
</dbReference>
<evidence type="ECO:0000256" key="1">
    <source>
        <dbReference type="SAM" id="SignalP"/>
    </source>
</evidence>
<dbReference type="EMBL" id="SAXZ01000009">
    <property type="protein sequence ID" value="TXJ33275.1"/>
    <property type="molecule type" value="Genomic_DNA"/>
</dbReference>
<protein>
    <recommendedName>
        <fullName evidence="4">Lipocalin-like domain-containing protein</fullName>
    </recommendedName>
</protein>
<feature type="chain" id="PRO_5046603597" description="Lipocalin-like domain-containing protein" evidence="1">
    <location>
        <begin position="24"/>
        <end position="165"/>
    </location>
</feature>
<gene>
    <name evidence="2" type="ORF">EPJ71_03335</name>
</gene>
<evidence type="ECO:0000313" key="2">
    <source>
        <dbReference type="EMBL" id="TXJ33275.1"/>
    </source>
</evidence>
<accession>A0ABY3KAN9</accession>